<dbReference type="CTD" id="20217567"/>
<dbReference type="InterPro" id="IPR035952">
    <property type="entry name" value="Rhomboid-like_sf"/>
</dbReference>
<evidence type="ECO:0000256" key="3">
    <source>
        <dbReference type="ARBA" id="ARBA00022989"/>
    </source>
</evidence>
<dbReference type="SMART" id="SM01160">
    <property type="entry name" value="DUF1751"/>
    <property type="match status" value="1"/>
</dbReference>
<organism evidence="8 9">
    <name type="scientific">Helobdella robusta</name>
    <name type="common">Californian leech</name>
    <dbReference type="NCBI Taxonomy" id="6412"/>
    <lineage>
        <taxon>Eukaryota</taxon>
        <taxon>Metazoa</taxon>
        <taxon>Spiralia</taxon>
        <taxon>Lophotrochozoa</taxon>
        <taxon>Annelida</taxon>
        <taxon>Clitellata</taxon>
        <taxon>Hirudinea</taxon>
        <taxon>Rhynchobdellida</taxon>
        <taxon>Glossiphoniidae</taxon>
        <taxon>Helobdella</taxon>
    </lineage>
</organism>
<evidence type="ECO:0000256" key="5">
    <source>
        <dbReference type="SAM" id="MobiDB-lite"/>
    </source>
</evidence>
<dbReference type="OrthoDB" id="73612at2759"/>
<dbReference type="Pfam" id="PF08551">
    <property type="entry name" value="DUF1751"/>
    <property type="match status" value="1"/>
</dbReference>
<dbReference type="SUPFAM" id="SSF144091">
    <property type="entry name" value="Rhomboid-like"/>
    <property type="match status" value="1"/>
</dbReference>
<keyword evidence="3 6" id="KW-1133">Transmembrane helix</keyword>
<reference evidence="8" key="3">
    <citation type="submission" date="2015-06" db="UniProtKB">
        <authorList>
            <consortium name="EnsemblMetazoa"/>
        </authorList>
    </citation>
    <scope>IDENTIFICATION</scope>
</reference>
<dbReference type="GO" id="GO:0016020">
    <property type="term" value="C:membrane"/>
    <property type="evidence" value="ECO:0007669"/>
    <property type="project" value="UniProtKB-SubCell"/>
</dbReference>
<name>T1G920_HELRO</name>
<evidence type="ECO:0000256" key="4">
    <source>
        <dbReference type="ARBA" id="ARBA00023136"/>
    </source>
</evidence>
<feature type="region of interest" description="Disordered" evidence="5">
    <location>
        <begin position="334"/>
        <end position="362"/>
    </location>
</feature>
<dbReference type="eggNOG" id="KOG2890">
    <property type="taxonomic scope" value="Eukaryota"/>
</dbReference>
<keyword evidence="9" id="KW-1185">Reference proteome</keyword>
<dbReference type="Gene3D" id="1.20.1540.10">
    <property type="entry name" value="Rhomboid-like"/>
    <property type="match status" value="1"/>
</dbReference>
<evidence type="ECO:0000256" key="1">
    <source>
        <dbReference type="ARBA" id="ARBA00004141"/>
    </source>
</evidence>
<dbReference type="AlphaFoldDB" id="T1G920"/>
<dbReference type="GO" id="GO:0006890">
    <property type="term" value="P:retrograde vesicle-mediated transport, Golgi to endoplasmic reticulum"/>
    <property type="evidence" value="ECO:0000318"/>
    <property type="project" value="GO_Central"/>
</dbReference>
<sequence length="381" mass="43249">MALPENILIFIKAAKSQSHELIKSSSLFVKCLWIFMIIGYLLSYSHFLYHNTVISAAEIFPPNFKIWTLFTHAFVEIHFWTLLCNLVVAFLYGQLLEPLWGGLEMYKFILINTFAPAIFAVFVFTVRSLTRQEAEYLFEYHIYGFSGSVAGFCVAVKQVMPEPVLFTFPNCKFQNRHIPLVLLFLVYLASVIGIVELTYPVLFTFGLLNSWVYLRFYQKHGNGYQGDSAEKFSLASFFPVLLQPVLKVPSNAIFSFLVTLKLCKKNPSSTSIFTSAPSSPTSPHVLVTGSNTNTVVLNLPGTEPNDAFRQKQMALKALNSRLVRSDVMNMHGAVDSHSQQSFSQQQQQQQQQQEEELPRSRSFDHLIKFSDGTEFVSKSVK</sequence>
<accession>T1G920</accession>
<dbReference type="EMBL" id="AMQM01000918">
    <property type="status" value="NOT_ANNOTATED_CDS"/>
    <property type="molecule type" value="Genomic_DNA"/>
</dbReference>
<dbReference type="InParanoid" id="T1G920"/>
<dbReference type="PANTHER" id="PTHR13377:SF3">
    <property type="entry name" value="TRANSMEMBRANE PROTEIN 115"/>
    <property type="match status" value="1"/>
</dbReference>
<dbReference type="EMBL" id="KB096742">
    <property type="protein sequence ID" value="ESO02521.1"/>
    <property type="molecule type" value="Genomic_DNA"/>
</dbReference>
<dbReference type="GO" id="GO:0005794">
    <property type="term" value="C:Golgi apparatus"/>
    <property type="evidence" value="ECO:0000318"/>
    <property type="project" value="GO_Central"/>
</dbReference>
<evidence type="ECO:0000256" key="2">
    <source>
        <dbReference type="ARBA" id="ARBA00022692"/>
    </source>
</evidence>
<evidence type="ECO:0000256" key="6">
    <source>
        <dbReference type="SAM" id="Phobius"/>
    </source>
</evidence>
<dbReference type="EMBL" id="AMQM01000919">
    <property type="status" value="NOT_ANNOTATED_CDS"/>
    <property type="molecule type" value="Genomic_DNA"/>
</dbReference>
<comment type="subcellular location">
    <subcellularLocation>
        <location evidence="1">Membrane</location>
        <topology evidence="1">Multi-pass membrane protein</topology>
    </subcellularLocation>
</comment>
<keyword evidence="4 6" id="KW-0472">Membrane</keyword>
<dbReference type="InterPro" id="IPR013861">
    <property type="entry name" value="TMEM115/Pdh1/Rbl19"/>
</dbReference>
<evidence type="ECO:0000313" key="9">
    <source>
        <dbReference type="Proteomes" id="UP000015101"/>
    </source>
</evidence>
<feature type="compositionally biased region" description="Low complexity" evidence="5">
    <location>
        <begin position="338"/>
        <end position="352"/>
    </location>
</feature>
<dbReference type="RefSeq" id="XP_009019929.1">
    <property type="nucleotide sequence ID" value="XM_009021681.1"/>
</dbReference>
<gene>
    <name evidence="8" type="primary">20217567</name>
    <name evidence="7" type="ORF">HELRODRAFT_94619</name>
</gene>
<dbReference type="KEGG" id="hro:HELRODRAFT_94619"/>
<feature type="transmembrane region" description="Helical" evidence="6">
    <location>
        <begin position="138"/>
        <end position="156"/>
    </location>
</feature>
<dbReference type="STRING" id="6412.T1G920"/>
<proteinExistence type="predicted"/>
<feature type="transmembrane region" description="Helical" evidence="6">
    <location>
        <begin position="105"/>
        <end position="126"/>
    </location>
</feature>
<feature type="transmembrane region" description="Helical" evidence="6">
    <location>
        <begin position="27"/>
        <end position="49"/>
    </location>
</feature>
<feature type="transmembrane region" description="Helical" evidence="6">
    <location>
        <begin position="177"/>
        <end position="195"/>
    </location>
</feature>
<dbReference type="HOGENOM" id="CLU_043563_2_0_1"/>
<reference evidence="7 9" key="2">
    <citation type="journal article" date="2013" name="Nature">
        <title>Insights into bilaterian evolution from three spiralian genomes.</title>
        <authorList>
            <person name="Simakov O."/>
            <person name="Marletaz F."/>
            <person name="Cho S.J."/>
            <person name="Edsinger-Gonzales E."/>
            <person name="Havlak P."/>
            <person name="Hellsten U."/>
            <person name="Kuo D.H."/>
            <person name="Larsson T."/>
            <person name="Lv J."/>
            <person name="Arendt D."/>
            <person name="Savage R."/>
            <person name="Osoegawa K."/>
            <person name="de Jong P."/>
            <person name="Grimwood J."/>
            <person name="Chapman J.A."/>
            <person name="Shapiro H."/>
            <person name="Aerts A."/>
            <person name="Otillar R.P."/>
            <person name="Terry A.Y."/>
            <person name="Boore J.L."/>
            <person name="Grigoriev I.V."/>
            <person name="Lindberg D.R."/>
            <person name="Seaver E.C."/>
            <person name="Weisblat D.A."/>
            <person name="Putnam N.H."/>
            <person name="Rokhsar D.S."/>
        </authorList>
    </citation>
    <scope>NUCLEOTIDE SEQUENCE</scope>
</reference>
<evidence type="ECO:0000313" key="8">
    <source>
        <dbReference type="EnsemblMetazoa" id="HelroP94619"/>
    </source>
</evidence>
<dbReference type="EnsemblMetazoa" id="HelroT94619">
    <property type="protein sequence ID" value="HelroP94619"/>
    <property type="gene ID" value="HelroG94619"/>
</dbReference>
<dbReference type="GeneID" id="20217567"/>
<feature type="transmembrane region" description="Helical" evidence="6">
    <location>
        <begin position="69"/>
        <end position="93"/>
    </location>
</feature>
<evidence type="ECO:0000313" key="7">
    <source>
        <dbReference type="EMBL" id="ESO02521.1"/>
    </source>
</evidence>
<protein>
    <submittedName>
        <fullName evidence="7 8">Uncharacterized protein</fullName>
    </submittedName>
</protein>
<keyword evidence="2 6" id="KW-0812">Transmembrane</keyword>
<dbReference type="FunFam" id="1.20.1540.10:FF:000004">
    <property type="entry name" value="Transmembrane protein 115"/>
    <property type="match status" value="1"/>
</dbReference>
<reference evidence="9" key="1">
    <citation type="submission" date="2012-12" db="EMBL/GenBank/DDBJ databases">
        <authorList>
            <person name="Hellsten U."/>
            <person name="Grimwood J."/>
            <person name="Chapman J.A."/>
            <person name="Shapiro H."/>
            <person name="Aerts A."/>
            <person name="Otillar R.P."/>
            <person name="Terry A.Y."/>
            <person name="Boore J.L."/>
            <person name="Simakov O."/>
            <person name="Marletaz F."/>
            <person name="Cho S.-J."/>
            <person name="Edsinger-Gonzales E."/>
            <person name="Havlak P."/>
            <person name="Kuo D.-H."/>
            <person name="Larsson T."/>
            <person name="Lv J."/>
            <person name="Arendt D."/>
            <person name="Savage R."/>
            <person name="Osoegawa K."/>
            <person name="de Jong P."/>
            <person name="Lindberg D.R."/>
            <person name="Seaver E.C."/>
            <person name="Weisblat D.A."/>
            <person name="Putnam N.H."/>
            <person name="Grigoriev I.V."/>
            <person name="Rokhsar D.S."/>
        </authorList>
    </citation>
    <scope>NUCLEOTIDE SEQUENCE</scope>
</reference>
<dbReference type="OMA" id="TEPNDAF"/>
<dbReference type="Proteomes" id="UP000015101">
    <property type="component" value="Unassembled WGS sequence"/>
</dbReference>
<dbReference type="PANTHER" id="PTHR13377">
    <property type="entry name" value="PLACENTAL PROTEIN 6"/>
    <property type="match status" value="1"/>
</dbReference>